<dbReference type="Pfam" id="PF07714">
    <property type="entry name" value="PK_Tyr_Ser-Thr"/>
    <property type="match status" value="1"/>
</dbReference>
<feature type="domain" description="Protein kinase" evidence="14">
    <location>
        <begin position="453"/>
        <end position="719"/>
    </location>
</feature>
<keyword evidence="2" id="KW-0723">Serine/threonine-protein kinase</keyword>
<evidence type="ECO:0000256" key="8">
    <source>
        <dbReference type="ARBA" id="ARBA00022777"/>
    </source>
</evidence>
<dbReference type="PROSITE" id="PS51450">
    <property type="entry name" value="LRR"/>
    <property type="match status" value="1"/>
</dbReference>
<keyword evidence="5 13" id="KW-0812">Transmembrane</keyword>
<dbReference type="PANTHER" id="PTHR27008">
    <property type="entry name" value="OS04G0122200 PROTEIN"/>
    <property type="match status" value="1"/>
</dbReference>
<dbReference type="Gene3D" id="3.30.200.20">
    <property type="entry name" value="Phosphorylase Kinase, domain 1"/>
    <property type="match status" value="1"/>
</dbReference>
<protein>
    <recommendedName>
        <fullName evidence="14">Protein kinase domain-containing protein</fullName>
    </recommendedName>
</protein>
<feature type="transmembrane region" description="Helical" evidence="13">
    <location>
        <begin position="396"/>
        <end position="417"/>
    </location>
</feature>
<evidence type="ECO:0000256" key="9">
    <source>
        <dbReference type="ARBA" id="ARBA00022840"/>
    </source>
</evidence>
<accession>A0ABR0DLE8</accession>
<dbReference type="InterPro" id="IPR011009">
    <property type="entry name" value="Kinase-like_dom_sf"/>
</dbReference>
<comment type="subcellular location">
    <subcellularLocation>
        <location evidence="1">Membrane</location>
    </subcellularLocation>
</comment>
<evidence type="ECO:0000256" key="5">
    <source>
        <dbReference type="ARBA" id="ARBA00022692"/>
    </source>
</evidence>
<dbReference type="InterPro" id="IPR017441">
    <property type="entry name" value="Protein_kinase_ATP_BS"/>
</dbReference>
<dbReference type="EMBL" id="JAYDYQ010001087">
    <property type="protein sequence ID" value="KAK4490059.1"/>
    <property type="molecule type" value="Genomic_DNA"/>
</dbReference>
<keyword evidence="8" id="KW-0418">Kinase</keyword>
<evidence type="ECO:0000256" key="7">
    <source>
        <dbReference type="ARBA" id="ARBA00022741"/>
    </source>
</evidence>
<keyword evidence="10 13" id="KW-1133">Transmembrane helix</keyword>
<dbReference type="SUPFAM" id="SSF56112">
    <property type="entry name" value="Protein kinase-like (PK-like)"/>
    <property type="match status" value="1"/>
</dbReference>
<keyword evidence="16" id="KW-1185">Reference proteome</keyword>
<sequence length="725" mass="80240">MRDNRLRGTIPSEIGFMFPRLRVLDLGENHFHGSFPFSLSNSSFVERINLSLNNLTGEMVIDFTRLSVLESFIASSNYLEGDLSFISSMSNCTRLVVLSLFDNLFSGSLPDSIGNLSINLSYLSIGGNRLHGTIPSSIGNLFGLTLLNFADNVLEGSVPFSIGNLNRVQEIYLGVNRFTNEIPFSFGNLTLLNRLYLGENNFHGSIPQSLSNCRNLLTLYVARNNLNGSIPREIMSLSSISITFNLSHNDFSGSIPSEVGSLRNLVNLDLSHNRLSGRIPNSLSGCISLVLLHLERNFLDGEIPERLSVLTGMQDLDLSQNNLSGPIPRFLGEMDLVSLNLSFNRLLGEVPTLGVFRNESGISLEGNNELCGGISYLNLPPCSYDTNKNFPKLWKILIPLLCTGAIFITLSILLYIFTYKKRKMKQNQSPMPSFEGEFLRLSYADLLKATSGFSETNLLGAGRFGSVYKGIFNNGQKSVAVKVLNLSTKGASKSFISECNALRVIRHRNLVKIVSICQSTDFRGNDFKALVYEYMANGSLDEWLHKKLDKENKSLGLIQRMHIAIDIASALEYLHFGTDSTIVHGDLKPSNILLDENLTARIGDFGLAKVVSNIFERDGNSSSVGINGTIGYIPPGKRPTDDAFEGQSTLHDIVESALTNEVIMEIVDPIILQEHKDNINNSIKIKYCIVHILKIGVACSEELPRDRMLMTDVVNELYKIACMAE</sequence>
<evidence type="ECO:0000256" key="6">
    <source>
        <dbReference type="ARBA" id="ARBA00022737"/>
    </source>
</evidence>
<dbReference type="PANTHER" id="PTHR27008:SF596">
    <property type="entry name" value="OS02G0215500 PROTEIN"/>
    <property type="match status" value="1"/>
</dbReference>
<comment type="caution">
    <text evidence="15">The sequence shown here is derived from an EMBL/GenBank/DDBJ whole genome shotgun (WGS) entry which is preliminary data.</text>
</comment>
<evidence type="ECO:0000256" key="3">
    <source>
        <dbReference type="ARBA" id="ARBA00022614"/>
    </source>
</evidence>
<keyword evidence="3" id="KW-0433">Leucine-rich repeat</keyword>
<dbReference type="PROSITE" id="PS50011">
    <property type="entry name" value="PROTEIN_KINASE_DOM"/>
    <property type="match status" value="1"/>
</dbReference>
<dbReference type="Gene3D" id="1.10.510.10">
    <property type="entry name" value="Transferase(Phosphotransferase) domain 1"/>
    <property type="match status" value="2"/>
</dbReference>
<evidence type="ECO:0000256" key="10">
    <source>
        <dbReference type="ARBA" id="ARBA00022989"/>
    </source>
</evidence>
<dbReference type="InterPro" id="IPR001611">
    <property type="entry name" value="Leu-rich_rpt"/>
</dbReference>
<name>A0ABR0DLE8_9LAMI</name>
<gene>
    <name evidence="15" type="ORF">RD792_000713</name>
</gene>
<keyword evidence="7 12" id="KW-0547">Nucleotide-binding</keyword>
<evidence type="ECO:0000313" key="15">
    <source>
        <dbReference type="EMBL" id="KAK4490059.1"/>
    </source>
</evidence>
<evidence type="ECO:0000313" key="16">
    <source>
        <dbReference type="Proteomes" id="UP001291926"/>
    </source>
</evidence>
<evidence type="ECO:0000259" key="14">
    <source>
        <dbReference type="PROSITE" id="PS50011"/>
    </source>
</evidence>
<dbReference type="InterPro" id="IPR008271">
    <property type="entry name" value="Ser/Thr_kinase_AS"/>
</dbReference>
<dbReference type="Proteomes" id="UP001291926">
    <property type="component" value="Unassembled WGS sequence"/>
</dbReference>
<keyword evidence="4" id="KW-0808">Transferase</keyword>
<keyword evidence="6" id="KW-0677">Repeat</keyword>
<dbReference type="InterPro" id="IPR051809">
    <property type="entry name" value="Plant_receptor-like_S/T_kinase"/>
</dbReference>
<evidence type="ECO:0000256" key="13">
    <source>
        <dbReference type="SAM" id="Phobius"/>
    </source>
</evidence>
<evidence type="ECO:0000256" key="2">
    <source>
        <dbReference type="ARBA" id="ARBA00022527"/>
    </source>
</evidence>
<evidence type="ECO:0000256" key="12">
    <source>
        <dbReference type="PROSITE-ProRule" id="PRU10141"/>
    </source>
</evidence>
<proteinExistence type="predicted"/>
<evidence type="ECO:0000256" key="1">
    <source>
        <dbReference type="ARBA" id="ARBA00004370"/>
    </source>
</evidence>
<keyword evidence="9 12" id="KW-0067">ATP-binding</keyword>
<reference evidence="15 16" key="1">
    <citation type="journal article" date="2023" name="bioRxiv">
        <title>Genome report: Whole genome sequence and annotation of Penstemon davidsonii.</title>
        <authorList>
            <person name="Ostevik K.L."/>
            <person name="Alabady M."/>
            <person name="Zhang M."/>
            <person name="Rausher M.D."/>
        </authorList>
    </citation>
    <scope>NUCLEOTIDE SEQUENCE [LARGE SCALE GENOMIC DNA]</scope>
    <source>
        <strain evidence="15">DNT005</strain>
        <tissue evidence="15">Whole leaf</tissue>
    </source>
</reference>
<dbReference type="SMART" id="SM00220">
    <property type="entry name" value="S_TKc"/>
    <property type="match status" value="1"/>
</dbReference>
<keyword evidence="11 13" id="KW-0472">Membrane</keyword>
<organism evidence="15 16">
    <name type="scientific">Penstemon davidsonii</name>
    <dbReference type="NCBI Taxonomy" id="160366"/>
    <lineage>
        <taxon>Eukaryota</taxon>
        <taxon>Viridiplantae</taxon>
        <taxon>Streptophyta</taxon>
        <taxon>Embryophyta</taxon>
        <taxon>Tracheophyta</taxon>
        <taxon>Spermatophyta</taxon>
        <taxon>Magnoliopsida</taxon>
        <taxon>eudicotyledons</taxon>
        <taxon>Gunneridae</taxon>
        <taxon>Pentapetalae</taxon>
        <taxon>asterids</taxon>
        <taxon>lamiids</taxon>
        <taxon>Lamiales</taxon>
        <taxon>Plantaginaceae</taxon>
        <taxon>Cheloneae</taxon>
        <taxon>Penstemon</taxon>
    </lineage>
</organism>
<dbReference type="PROSITE" id="PS00107">
    <property type="entry name" value="PROTEIN_KINASE_ATP"/>
    <property type="match status" value="1"/>
</dbReference>
<dbReference type="InterPro" id="IPR000719">
    <property type="entry name" value="Prot_kinase_dom"/>
</dbReference>
<dbReference type="InterPro" id="IPR001245">
    <property type="entry name" value="Ser-Thr/Tyr_kinase_cat_dom"/>
</dbReference>
<dbReference type="SUPFAM" id="SSF52058">
    <property type="entry name" value="L domain-like"/>
    <property type="match status" value="1"/>
</dbReference>
<evidence type="ECO:0000256" key="4">
    <source>
        <dbReference type="ARBA" id="ARBA00022679"/>
    </source>
</evidence>
<dbReference type="PROSITE" id="PS00108">
    <property type="entry name" value="PROTEIN_KINASE_ST"/>
    <property type="match status" value="1"/>
</dbReference>
<dbReference type="Gene3D" id="3.80.10.10">
    <property type="entry name" value="Ribonuclease Inhibitor"/>
    <property type="match status" value="1"/>
</dbReference>
<dbReference type="InterPro" id="IPR032675">
    <property type="entry name" value="LRR_dom_sf"/>
</dbReference>
<feature type="binding site" evidence="12">
    <location>
        <position position="482"/>
    </location>
    <ligand>
        <name>ATP</name>
        <dbReference type="ChEBI" id="CHEBI:30616"/>
    </ligand>
</feature>
<dbReference type="Pfam" id="PF00560">
    <property type="entry name" value="LRR_1"/>
    <property type="match status" value="7"/>
</dbReference>
<dbReference type="PRINTS" id="PR00019">
    <property type="entry name" value="LEURICHRPT"/>
</dbReference>
<evidence type="ECO:0000256" key="11">
    <source>
        <dbReference type="ARBA" id="ARBA00023136"/>
    </source>
</evidence>